<dbReference type="PANTHER" id="PTHR36933:SF1">
    <property type="entry name" value="SLL0788 PROTEIN"/>
    <property type="match status" value="1"/>
</dbReference>
<feature type="region of interest" description="Disordered" evidence="1">
    <location>
        <begin position="35"/>
        <end position="79"/>
    </location>
</feature>
<gene>
    <name evidence="4" type="ORF">SAMN05444716_10843</name>
</gene>
<evidence type="ECO:0000256" key="1">
    <source>
        <dbReference type="SAM" id="MobiDB-lite"/>
    </source>
</evidence>
<evidence type="ECO:0000313" key="5">
    <source>
        <dbReference type="Proteomes" id="UP000198873"/>
    </source>
</evidence>
<dbReference type="PANTHER" id="PTHR36933">
    <property type="entry name" value="SLL0788 PROTEIN"/>
    <property type="match status" value="1"/>
</dbReference>
<feature type="signal peptide" evidence="2">
    <location>
        <begin position="1"/>
        <end position="29"/>
    </location>
</feature>
<dbReference type="STRING" id="1176198.SAMN05444716_10843"/>
<accession>A0A1I6VG24</accession>
<feature type="compositionally biased region" description="Basic and acidic residues" evidence="1">
    <location>
        <begin position="55"/>
        <end position="71"/>
    </location>
</feature>
<dbReference type="EMBL" id="FPAB01000008">
    <property type="protein sequence ID" value="SFT12662.1"/>
    <property type="molecule type" value="Genomic_DNA"/>
</dbReference>
<keyword evidence="2" id="KW-0732">Signal</keyword>
<reference evidence="5" key="1">
    <citation type="submission" date="2016-10" db="EMBL/GenBank/DDBJ databases">
        <authorList>
            <person name="Varghese N."/>
            <person name="Submissions S."/>
        </authorList>
    </citation>
    <scope>NUCLEOTIDE SEQUENCE [LARGE SCALE GENOMIC DNA]</scope>
    <source>
        <strain evidence="5">CGMCC 4.7047</strain>
    </source>
</reference>
<keyword evidence="5" id="KW-1185">Reference proteome</keyword>
<evidence type="ECO:0000256" key="2">
    <source>
        <dbReference type="SAM" id="SignalP"/>
    </source>
</evidence>
<dbReference type="PROSITE" id="PS51257">
    <property type="entry name" value="PROKAR_LIPOPROTEIN"/>
    <property type="match status" value="1"/>
</dbReference>
<protein>
    <submittedName>
        <fullName evidence="4">Uncharacterized conserved protein, DUF305 family</fullName>
    </submittedName>
</protein>
<sequence length="232" mass="23922">MSTHRFRRPVAGAGLAVSLAAVLSLVALTGCTGGEAAAGDTGSDAEASVIVPGRPGEEARTVSPREAREAAGEGTGPNAADHAFMTMMIEHHEQAVEMTELADAYAEDSAVRGIAGRIAAAQEPEIEAMRAWLLRNAEGGEATGDGHGHGGHDGHGDTMPGMASEEELARLRAARGAEFDALFLDLMIAHHEGAVAMAADVSAQGNDVTALEMAAEIGASQRVEISRMEAMR</sequence>
<feature type="domain" description="DUF305" evidence="3">
    <location>
        <begin position="81"/>
        <end position="231"/>
    </location>
</feature>
<dbReference type="AlphaFoldDB" id="A0A1I6VG24"/>
<proteinExistence type="predicted"/>
<feature type="chain" id="PRO_5038390593" evidence="2">
    <location>
        <begin position="30"/>
        <end position="232"/>
    </location>
</feature>
<dbReference type="Pfam" id="PF03713">
    <property type="entry name" value="DUF305"/>
    <property type="match status" value="1"/>
</dbReference>
<dbReference type="RefSeq" id="WP_175543063.1">
    <property type="nucleotide sequence ID" value="NZ_FPAB01000008.1"/>
</dbReference>
<dbReference type="Gene3D" id="1.20.1260.10">
    <property type="match status" value="1"/>
</dbReference>
<dbReference type="Proteomes" id="UP000198873">
    <property type="component" value="Unassembled WGS sequence"/>
</dbReference>
<evidence type="ECO:0000259" key="3">
    <source>
        <dbReference type="Pfam" id="PF03713"/>
    </source>
</evidence>
<name>A0A1I6VG24_9ACTN</name>
<organism evidence="4 5">
    <name type="scientific">Streptomyces harbinensis</name>
    <dbReference type="NCBI Taxonomy" id="1176198"/>
    <lineage>
        <taxon>Bacteria</taxon>
        <taxon>Bacillati</taxon>
        <taxon>Actinomycetota</taxon>
        <taxon>Actinomycetes</taxon>
        <taxon>Kitasatosporales</taxon>
        <taxon>Streptomycetaceae</taxon>
        <taxon>Streptomyces</taxon>
    </lineage>
</organism>
<dbReference type="InterPro" id="IPR005183">
    <property type="entry name" value="DUF305_CopM-like"/>
</dbReference>
<dbReference type="InterPro" id="IPR012347">
    <property type="entry name" value="Ferritin-like"/>
</dbReference>
<evidence type="ECO:0000313" key="4">
    <source>
        <dbReference type="EMBL" id="SFT12662.1"/>
    </source>
</evidence>